<keyword evidence="1" id="KW-0812">Transmembrane</keyword>
<protein>
    <submittedName>
        <fullName evidence="2">Uncharacterized protein</fullName>
    </submittedName>
</protein>
<dbReference type="EMBL" id="LILB01000005">
    <property type="protein sequence ID" value="KOO48711.1"/>
    <property type="molecule type" value="Genomic_DNA"/>
</dbReference>
<name>A0A0M0LCI4_9BACL</name>
<keyword evidence="3" id="KW-1185">Reference proteome</keyword>
<keyword evidence="1" id="KW-1133">Transmembrane helix</keyword>
<evidence type="ECO:0000256" key="1">
    <source>
        <dbReference type="SAM" id="Phobius"/>
    </source>
</evidence>
<dbReference type="OrthoDB" id="2941359at2"/>
<accession>A0A0M0LCI4</accession>
<dbReference type="RefSeq" id="WP_053416895.1">
    <property type="nucleotide sequence ID" value="NZ_JBCMHV010000021.1"/>
</dbReference>
<reference evidence="3" key="1">
    <citation type="submission" date="2015-08" db="EMBL/GenBank/DDBJ databases">
        <title>Fjat-10028 dsm 16317.</title>
        <authorList>
            <person name="Liu B."/>
            <person name="Wang J."/>
            <person name="Zhu Y."/>
            <person name="Liu G."/>
            <person name="Chen Q."/>
            <person name="Chen Z."/>
            <person name="Lan J."/>
            <person name="Che J."/>
            <person name="Ge C."/>
            <person name="Shi H."/>
            <person name="Pan Z."/>
            <person name="Liu X."/>
        </authorList>
    </citation>
    <scope>NUCLEOTIDE SEQUENCE [LARGE SCALE GENOMIC DNA]</scope>
    <source>
        <strain evidence="3">DSM 16317</strain>
    </source>
</reference>
<sequence length="64" mass="7484">MNNKILNFVVFALILSMLVISSLEGLYTFKTVFYDVTLAVFVLIVCVNLFRYKKETKRKFKQKG</sequence>
<evidence type="ECO:0000313" key="2">
    <source>
        <dbReference type="EMBL" id="KOO48711.1"/>
    </source>
</evidence>
<dbReference type="GeneID" id="301136385"/>
<dbReference type="Proteomes" id="UP000036867">
    <property type="component" value="Unassembled WGS sequence"/>
</dbReference>
<dbReference type="AlphaFoldDB" id="A0A0M0LCI4"/>
<organism evidence="2 3">
    <name type="scientific">Viridibacillus arvi</name>
    <dbReference type="NCBI Taxonomy" id="263475"/>
    <lineage>
        <taxon>Bacteria</taxon>
        <taxon>Bacillati</taxon>
        <taxon>Bacillota</taxon>
        <taxon>Bacilli</taxon>
        <taxon>Bacillales</taxon>
        <taxon>Caryophanaceae</taxon>
        <taxon>Viridibacillus</taxon>
    </lineage>
</organism>
<feature type="transmembrane region" description="Helical" evidence="1">
    <location>
        <begin position="32"/>
        <end position="52"/>
    </location>
</feature>
<gene>
    <name evidence="2" type="ORF">AMD00_09750</name>
</gene>
<comment type="caution">
    <text evidence="2">The sequence shown here is derived from an EMBL/GenBank/DDBJ whole genome shotgun (WGS) entry which is preliminary data.</text>
</comment>
<evidence type="ECO:0000313" key="3">
    <source>
        <dbReference type="Proteomes" id="UP000036867"/>
    </source>
</evidence>
<proteinExistence type="predicted"/>
<keyword evidence="1" id="KW-0472">Membrane</keyword>